<evidence type="ECO:0000313" key="1">
    <source>
        <dbReference type="EMBL" id="KAI4330233.1"/>
    </source>
</evidence>
<sequence length="414" mass="44915">MDGGSWTLGLDLGFVNRRRRRWILVALGIAVSGYGAYRVYNLPSVARRRRRLVKIVGGLISLAEALSESANTALTVSRDLREFIEGDSDRIPNSCRQILKIGNSPEVSKSVVGVTRALTVGVLEGYFSGVESVGGVDGLGSRFVDKLFTPAGSGFMSVVVGSFARNLVSAFLAEVSNLDSVFKDSSFPDCLNALYRDEVRDMVGDLIQRFVGTAVAVYLDKTMHINLSDALFAGLTNPKHERKVQDILATICNGAVETLVRTSHQVISSPNMSDDDLSFGSSHLATGGAKGMKFNAFDRKGGLYGKPRNTYNYSKKGNGWVNKVSSTLAVPSNRRLVVDLTGRVTYETVRSMLEFMMEKSYEGMRQKVDAVQDAVIDKGIDVVRYVTAKSSVVTTICLSLCLHVLDGAAVILPV</sequence>
<accession>A0ACB9N1D8</accession>
<name>A0ACB9N1D8_9MYRT</name>
<dbReference type="EMBL" id="CM042887">
    <property type="protein sequence ID" value="KAI4330233.1"/>
    <property type="molecule type" value="Genomic_DNA"/>
</dbReference>
<evidence type="ECO:0000313" key="2">
    <source>
        <dbReference type="Proteomes" id="UP001057402"/>
    </source>
</evidence>
<reference evidence="2" key="1">
    <citation type="journal article" date="2023" name="Front. Plant Sci.">
        <title>Chromosomal-level genome assembly of Melastoma candidum provides insights into trichome evolution.</title>
        <authorList>
            <person name="Zhong Y."/>
            <person name="Wu W."/>
            <person name="Sun C."/>
            <person name="Zou P."/>
            <person name="Liu Y."/>
            <person name="Dai S."/>
            <person name="Zhou R."/>
        </authorList>
    </citation>
    <scope>NUCLEOTIDE SEQUENCE [LARGE SCALE GENOMIC DNA]</scope>
</reference>
<organism evidence="1 2">
    <name type="scientific">Melastoma candidum</name>
    <dbReference type="NCBI Taxonomy" id="119954"/>
    <lineage>
        <taxon>Eukaryota</taxon>
        <taxon>Viridiplantae</taxon>
        <taxon>Streptophyta</taxon>
        <taxon>Embryophyta</taxon>
        <taxon>Tracheophyta</taxon>
        <taxon>Spermatophyta</taxon>
        <taxon>Magnoliopsida</taxon>
        <taxon>eudicotyledons</taxon>
        <taxon>Gunneridae</taxon>
        <taxon>Pentapetalae</taxon>
        <taxon>rosids</taxon>
        <taxon>malvids</taxon>
        <taxon>Myrtales</taxon>
        <taxon>Melastomataceae</taxon>
        <taxon>Melastomatoideae</taxon>
        <taxon>Melastomateae</taxon>
        <taxon>Melastoma</taxon>
    </lineage>
</organism>
<comment type="caution">
    <text evidence="1">The sequence shown here is derived from an EMBL/GenBank/DDBJ whole genome shotgun (WGS) entry which is preliminary data.</text>
</comment>
<protein>
    <submittedName>
        <fullName evidence="1">Uncharacterized protein</fullName>
    </submittedName>
</protein>
<proteinExistence type="predicted"/>
<dbReference type="Proteomes" id="UP001057402">
    <property type="component" value="Chromosome 8"/>
</dbReference>
<gene>
    <name evidence="1" type="ORF">MLD38_028533</name>
</gene>
<keyword evidence="2" id="KW-1185">Reference proteome</keyword>